<reference evidence="2 3" key="1">
    <citation type="journal article" date="2019" name="Mol. Ecol. Resour.">
        <title>Improving Illumina assemblies with Hi-C and long reads: an example with the North African dromedary.</title>
        <authorList>
            <person name="Elbers J.P."/>
            <person name="Rogers M.F."/>
            <person name="Perelman P.L."/>
            <person name="Proskuryakova A.A."/>
            <person name="Serdyukova N.A."/>
            <person name="Johnson W.E."/>
            <person name="Horin P."/>
            <person name="Corander J."/>
            <person name="Murphy D."/>
            <person name="Burger P.A."/>
        </authorList>
    </citation>
    <scope>NUCLEOTIDE SEQUENCE [LARGE SCALE GENOMIC DNA]</scope>
    <source>
        <strain evidence="2">Drom800</strain>
        <tissue evidence="2">Blood</tissue>
    </source>
</reference>
<name>A0A5N4DXG2_CAMDR</name>
<comment type="caution">
    <text evidence="2">The sequence shown here is derived from an EMBL/GenBank/DDBJ whole genome shotgun (WGS) entry which is preliminary data.</text>
</comment>
<dbReference type="InterPro" id="IPR043969">
    <property type="entry name" value="MAP3K_PH"/>
</dbReference>
<evidence type="ECO:0000313" key="3">
    <source>
        <dbReference type="Proteomes" id="UP000299084"/>
    </source>
</evidence>
<protein>
    <submittedName>
        <fullName evidence="2">Mitogen-activated protein kinase kinase kinase 5</fullName>
    </submittedName>
</protein>
<gene>
    <name evidence="2" type="ORF">Cadr_000010377</name>
</gene>
<organism evidence="2 3">
    <name type="scientific">Camelus dromedarius</name>
    <name type="common">Dromedary</name>
    <name type="synonym">Arabian camel</name>
    <dbReference type="NCBI Taxonomy" id="9838"/>
    <lineage>
        <taxon>Eukaryota</taxon>
        <taxon>Metazoa</taxon>
        <taxon>Chordata</taxon>
        <taxon>Craniata</taxon>
        <taxon>Vertebrata</taxon>
        <taxon>Euteleostomi</taxon>
        <taxon>Mammalia</taxon>
        <taxon>Eutheria</taxon>
        <taxon>Laurasiatheria</taxon>
        <taxon>Artiodactyla</taxon>
        <taxon>Tylopoda</taxon>
        <taxon>Camelidae</taxon>
        <taxon>Camelus</taxon>
    </lineage>
</organism>
<proteinExistence type="predicted"/>
<keyword evidence="2" id="KW-0808">Transferase</keyword>
<evidence type="ECO:0000313" key="2">
    <source>
        <dbReference type="EMBL" id="KAB1275775.1"/>
    </source>
</evidence>
<keyword evidence="3" id="KW-1185">Reference proteome</keyword>
<dbReference type="EMBL" id="JWIN03000008">
    <property type="protein sequence ID" value="KAB1275775.1"/>
    <property type="molecule type" value="Genomic_DNA"/>
</dbReference>
<dbReference type="AlphaFoldDB" id="A0A5N4DXG2"/>
<keyword evidence="2" id="KW-0418">Kinase</keyword>
<dbReference type="Proteomes" id="UP000299084">
    <property type="component" value="Unassembled WGS sequence"/>
</dbReference>
<evidence type="ECO:0000259" key="1">
    <source>
        <dbReference type="Pfam" id="PF19039"/>
    </source>
</evidence>
<accession>A0A5N4DXG2</accession>
<dbReference type="GO" id="GO:0000165">
    <property type="term" value="P:MAPK cascade"/>
    <property type="evidence" value="ECO:0007669"/>
    <property type="project" value="InterPro"/>
</dbReference>
<feature type="domain" description="MAP3K PH" evidence="1">
    <location>
        <begin position="1"/>
        <end position="42"/>
    </location>
</feature>
<dbReference type="Pfam" id="PF19039">
    <property type="entry name" value="ASK_PH"/>
    <property type="match status" value="1"/>
</dbReference>
<dbReference type="GO" id="GO:0016301">
    <property type="term" value="F:kinase activity"/>
    <property type="evidence" value="ECO:0007669"/>
    <property type="project" value="UniProtKB-KW"/>
</dbReference>
<sequence length="78" mass="9115">MSISKFEERCCFLYVLHNSDDFQIYFCTELHCKKFFEMVNTITEEKGRATEEGDCESDSLEPFCPLFCPNSSHCIAIR</sequence>